<reference evidence="1 2" key="1">
    <citation type="journal article" date="2013" name="Virus Res.">
        <title>Novel myco-like DNA viruses discovered in the faecal matter of various animals.</title>
        <authorList>
            <person name="Sikorski A."/>
            <person name="Massaro M."/>
            <person name="Kraberger S."/>
            <person name="Young L.M."/>
            <person name="Smalley D."/>
            <person name="Martin D.P."/>
            <person name="Varsani A."/>
        </authorList>
    </citation>
    <scope>NUCLEOTIDE SEQUENCE [LARGE SCALE GENOMIC DNA]</scope>
    <source>
        <strain evidence="1">P22</strain>
    </source>
</reference>
<organism evidence="1 2">
    <name type="scientific">Blackbird associated gemykibivirus 1</name>
    <dbReference type="NCBI Taxonomy" id="1391038"/>
    <lineage>
        <taxon>Viruses</taxon>
        <taxon>Monodnaviria</taxon>
        <taxon>Shotokuvirae</taxon>
        <taxon>Cressdnaviricota</taxon>
        <taxon>Repensiviricetes</taxon>
        <taxon>Geplafuvirales</taxon>
        <taxon>Genomoviridae</taxon>
        <taxon>Gemykibivirus</taxon>
        <taxon>Gemykibivirus blabi1</taxon>
    </lineage>
</organism>
<dbReference type="OrthoDB" id="7982at10239"/>
<dbReference type="Proteomes" id="UP000121975">
    <property type="component" value="Segment"/>
</dbReference>
<name>T1YRX2_9VIRU</name>
<evidence type="ECO:0000313" key="1">
    <source>
        <dbReference type="EMBL" id="AGU67652.1"/>
    </source>
</evidence>
<dbReference type="EMBL" id="KF371633">
    <property type="protein sequence ID" value="AGU67652.1"/>
    <property type="molecule type" value="Genomic_DNA"/>
</dbReference>
<protein>
    <submittedName>
        <fullName evidence="1">Capsid protein</fullName>
    </submittedName>
</protein>
<sequence>MAFRRFRNTQRRPIQGRRRVVRTRHRRVMRTRRSRVPKRAILNLVSRKKRDAMAGLSQTAGTQNNGPLVMTANTTNSGFGVFVVPWVPTARDFFVNPSGNHSDINDQSTRTAQRCFIRGVQERIRMYTSTSLPWEWRRIVFAFKGTAIMLPIGSAFTPYYADSSSGWRRYALNLTATTSTSDQIASANNLLGFMFRGRIGQDYFDPLTAITDTNIVKIMSDRTRRIASSNNSGTQKVYKLWHPVNKTLVYSDSEDGDEEDAGFLSTPGRPGCGDIYVVDIFKPHPSASTDILSFGPEASLFWHER</sequence>
<proteinExistence type="predicted"/>
<evidence type="ECO:0000313" key="2">
    <source>
        <dbReference type="Proteomes" id="UP000121975"/>
    </source>
</evidence>
<keyword evidence="2" id="KW-1185">Reference proteome</keyword>
<dbReference type="GeneID" id="22284080"/>
<accession>T1YRX2</accession>
<dbReference type="KEGG" id="vg:22284080"/>
<dbReference type="RefSeq" id="YP_009109720.1">
    <property type="nucleotide sequence ID" value="NC_025731.1"/>
</dbReference>